<reference evidence="1" key="1">
    <citation type="submission" date="2022-09" db="EMBL/GenBank/DDBJ databases">
        <authorList>
            <person name="Yuan C."/>
            <person name="Ke Z."/>
        </authorList>
    </citation>
    <scope>NUCLEOTIDE SEQUENCE</scope>
    <source>
        <strain evidence="1">LB-8</strain>
    </source>
</reference>
<dbReference type="AlphaFoldDB" id="A0A9X3B7Z3"/>
<gene>
    <name evidence="1" type="ORF">OCK74_12080</name>
</gene>
<proteinExistence type="predicted"/>
<evidence type="ECO:0000313" key="2">
    <source>
        <dbReference type="Proteomes" id="UP001155483"/>
    </source>
</evidence>
<dbReference type="EMBL" id="JAOTIF010000008">
    <property type="protein sequence ID" value="MCU7549860.1"/>
    <property type="molecule type" value="Genomic_DNA"/>
</dbReference>
<name>A0A9X3B7Z3_9BACT</name>
<organism evidence="1 2">
    <name type="scientific">Paraflavisolibacter caeni</name>
    <dbReference type="NCBI Taxonomy" id="2982496"/>
    <lineage>
        <taxon>Bacteria</taxon>
        <taxon>Pseudomonadati</taxon>
        <taxon>Bacteroidota</taxon>
        <taxon>Chitinophagia</taxon>
        <taxon>Chitinophagales</taxon>
        <taxon>Chitinophagaceae</taxon>
        <taxon>Paraflavisolibacter</taxon>
    </lineage>
</organism>
<comment type="caution">
    <text evidence="1">The sequence shown here is derived from an EMBL/GenBank/DDBJ whole genome shotgun (WGS) entry which is preliminary data.</text>
</comment>
<reference evidence="1" key="2">
    <citation type="submission" date="2023-04" db="EMBL/GenBank/DDBJ databases">
        <title>Paracnuella aquatica gen. nov., sp. nov., a member of the family Chitinophagaceae isolated from a hot spring.</title>
        <authorList>
            <person name="Wang C."/>
        </authorList>
    </citation>
    <scope>NUCLEOTIDE SEQUENCE</scope>
    <source>
        <strain evidence="1">LB-8</strain>
    </source>
</reference>
<dbReference type="RefSeq" id="WP_279297301.1">
    <property type="nucleotide sequence ID" value="NZ_JAOTIF010000008.1"/>
</dbReference>
<evidence type="ECO:0000313" key="1">
    <source>
        <dbReference type="EMBL" id="MCU7549860.1"/>
    </source>
</evidence>
<dbReference type="Proteomes" id="UP001155483">
    <property type="component" value="Unassembled WGS sequence"/>
</dbReference>
<protein>
    <submittedName>
        <fullName evidence="1">Uncharacterized protein</fullName>
    </submittedName>
</protein>
<keyword evidence="2" id="KW-1185">Reference proteome</keyword>
<accession>A0A9X3B7Z3</accession>
<sequence length="524" mass="59399">MKEINIILKSNLCIIILLLRTGVMAQSSYPYALETVTFNVETKRVDKVPFDKPFKLEIENLTVQEIQNIFIYEMTYNGNVRCFVRKHHDIKIPGDSVKKEDKKIWFLMPALKPQKHFDIIIISKETDPYNKTIALNKAIFKTPTDRTALENLFKKLKSSYELASYCNKPASSVVPGTVDDYLDLYNQGLDKVMNSINKFEGIRTTNNIDETKFGKLIALSKQCCKTIDSAAFLNFYDVTTKNTSMELIYRGVTRLSDVVKQEADIFDLQKRIANLESSISTLGVIKLQVSTVLNAMQGGDRSMLNDIDLLIGVLKDNKKVLFDLYNRGTAVLDGQFYFNNNLISTTVEKDLQTESNNRFLLDLGFANLGVKDNRDKFTYIPKLAYGVNILFRPVDKNVPLNSLTGSFRSLFRKDIIIDKDTLGLLAKKSIWHYLSLYVGFTIGEIKEPEFGDFYNNTSLMVGPSIRLYRALRFSFGPAFLRRVNASPVKSREEIAAGMFATASVDLDLLKAINSIINPLTPSLK</sequence>